<evidence type="ECO:0000256" key="2">
    <source>
        <dbReference type="ARBA" id="ARBA00009008"/>
    </source>
</evidence>
<dbReference type="InterPro" id="IPR007793">
    <property type="entry name" value="DivIVA_fam"/>
</dbReference>
<dbReference type="STRING" id="1423719.FC66_GL000811"/>
<evidence type="ECO:0000256" key="3">
    <source>
        <dbReference type="ARBA" id="ARBA00022490"/>
    </source>
</evidence>
<dbReference type="AlphaFoldDB" id="A0A0R1HRH2"/>
<keyword evidence="3" id="KW-0963">Cytoplasm</keyword>
<evidence type="ECO:0000256" key="6">
    <source>
        <dbReference type="ARBA" id="ARBA00023306"/>
    </source>
</evidence>
<dbReference type="PANTHER" id="PTHR35794:SF2">
    <property type="entry name" value="CELL DIVISION PROTEIN DIVIVA"/>
    <property type="match status" value="1"/>
</dbReference>
<protein>
    <submittedName>
        <fullName evidence="9">Cell division initiation protein</fullName>
    </submittedName>
</protein>
<evidence type="ECO:0000313" key="10">
    <source>
        <dbReference type="Proteomes" id="UP000051450"/>
    </source>
</evidence>
<comment type="similarity">
    <text evidence="2">Belongs to the DivIVA family.</text>
</comment>
<dbReference type="Gene3D" id="6.10.250.660">
    <property type="match status" value="1"/>
</dbReference>
<dbReference type="GO" id="GO:0051301">
    <property type="term" value="P:cell division"/>
    <property type="evidence" value="ECO:0007669"/>
    <property type="project" value="UniProtKB-KW"/>
</dbReference>
<dbReference type="Proteomes" id="UP000051450">
    <property type="component" value="Unassembled WGS sequence"/>
</dbReference>
<dbReference type="OrthoDB" id="9815492at2"/>
<dbReference type="EMBL" id="AZDI01000002">
    <property type="protein sequence ID" value="KRK46308.1"/>
    <property type="molecule type" value="Genomic_DNA"/>
</dbReference>
<dbReference type="RefSeq" id="WP_057973880.1">
    <property type="nucleotide sequence ID" value="NZ_AZDI01000002.1"/>
</dbReference>
<evidence type="ECO:0000313" key="9">
    <source>
        <dbReference type="EMBL" id="KRK46308.1"/>
    </source>
</evidence>
<comment type="caution">
    <text evidence="9">The sequence shown here is derived from an EMBL/GenBank/DDBJ whole genome shotgun (WGS) entry which is preliminary data.</text>
</comment>
<accession>A0A0R1HRH2</accession>
<feature type="coiled-coil region" evidence="7">
    <location>
        <begin position="29"/>
        <end position="56"/>
    </location>
</feature>
<proteinExistence type="inferred from homology"/>
<dbReference type="InterPro" id="IPR019933">
    <property type="entry name" value="DivIVA_domain"/>
</dbReference>
<evidence type="ECO:0000256" key="7">
    <source>
        <dbReference type="SAM" id="Coils"/>
    </source>
</evidence>
<organism evidence="9 10">
    <name type="scientific">Dellaglioa algida DSM 15638</name>
    <dbReference type="NCBI Taxonomy" id="1423719"/>
    <lineage>
        <taxon>Bacteria</taxon>
        <taxon>Bacillati</taxon>
        <taxon>Bacillota</taxon>
        <taxon>Bacilli</taxon>
        <taxon>Lactobacillales</taxon>
        <taxon>Lactobacillaceae</taxon>
        <taxon>Dellaglioa</taxon>
    </lineage>
</organism>
<reference evidence="9 10" key="1">
    <citation type="journal article" date="2015" name="Genome Announc.">
        <title>Expanding the biotechnology potential of lactobacilli through comparative genomics of 213 strains and associated genera.</title>
        <authorList>
            <person name="Sun Z."/>
            <person name="Harris H.M."/>
            <person name="McCann A."/>
            <person name="Guo C."/>
            <person name="Argimon S."/>
            <person name="Zhang W."/>
            <person name="Yang X."/>
            <person name="Jeffery I.B."/>
            <person name="Cooney J.C."/>
            <person name="Kagawa T.F."/>
            <person name="Liu W."/>
            <person name="Song Y."/>
            <person name="Salvetti E."/>
            <person name="Wrobel A."/>
            <person name="Rasinkangas P."/>
            <person name="Parkhill J."/>
            <person name="Rea M.C."/>
            <person name="O'Sullivan O."/>
            <person name="Ritari J."/>
            <person name="Douillard F.P."/>
            <person name="Paul Ross R."/>
            <person name="Yang R."/>
            <person name="Briner A.E."/>
            <person name="Felis G.E."/>
            <person name="de Vos W.M."/>
            <person name="Barrangou R."/>
            <person name="Klaenhammer T.R."/>
            <person name="Caufield P.W."/>
            <person name="Cui Y."/>
            <person name="Zhang H."/>
            <person name="O'Toole P.W."/>
        </authorList>
    </citation>
    <scope>NUCLEOTIDE SEQUENCE [LARGE SCALE GENOMIC DNA]</scope>
    <source>
        <strain evidence="9 10">DSM 15638</strain>
    </source>
</reference>
<dbReference type="PANTHER" id="PTHR35794">
    <property type="entry name" value="CELL DIVISION PROTEIN DIVIVA"/>
    <property type="match status" value="1"/>
</dbReference>
<gene>
    <name evidence="9" type="ORF">FC66_GL000811</name>
</gene>
<name>A0A0R1HRH2_9LACO</name>
<evidence type="ECO:0000256" key="5">
    <source>
        <dbReference type="ARBA" id="ARBA00023054"/>
    </source>
</evidence>
<dbReference type="PATRIC" id="fig|1423719.4.peg.823"/>
<comment type="subcellular location">
    <subcellularLocation>
        <location evidence="1">Cytoplasm</location>
    </subcellularLocation>
</comment>
<dbReference type="GO" id="GO:0005737">
    <property type="term" value="C:cytoplasm"/>
    <property type="evidence" value="ECO:0007669"/>
    <property type="project" value="UniProtKB-SubCell"/>
</dbReference>
<dbReference type="GeneID" id="83548420"/>
<keyword evidence="6" id="KW-0131">Cell cycle</keyword>
<sequence>MTLSPLDIHNKEFNVKLRGYDQDQVNDFLDKIIKDYELTLKENENLTDEVKTSNEKLEYFNDLKDSLNQSIIVAQEAADRVKVNAKRESEIINKESQKQGHDIIDEANEKAKHIIDMASEKAKKLAVETDDLKKQARIFRQRLKVMMESQLEVVKSSDWDEILKQGETSTYSEIQDVLKREEDKEKREAKEMKEAVNNNDDGIVVTEIIAESDSNEVSEQNDQDTMVIFPDNK</sequence>
<feature type="compositionally biased region" description="Acidic residues" evidence="8">
    <location>
        <begin position="213"/>
        <end position="222"/>
    </location>
</feature>
<dbReference type="NCBIfam" id="TIGR03544">
    <property type="entry name" value="DivI1A_domain"/>
    <property type="match status" value="1"/>
</dbReference>
<dbReference type="Pfam" id="PF05103">
    <property type="entry name" value="DivIVA"/>
    <property type="match status" value="1"/>
</dbReference>
<feature type="region of interest" description="Disordered" evidence="8">
    <location>
        <begin position="212"/>
        <end position="233"/>
    </location>
</feature>
<evidence type="ECO:0000256" key="8">
    <source>
        <dbReference type="SAM" id="MobiDB-lite"/>
    </source>
</evidence>
<keyword evidence="5 7" id="KW-0175">Coiled coil</keyword>
<keyword evidence="4 9" id="KW-0132">Cell division</keyword>
<evidence type="ECO:0000256" key="1">
    <source>
        <dbReference type="ARBA" id="ARBA00004496"/>
    </source>
</evidence>
<evidence type="ECO:0000256" key="4">
    <source>
        <dbReference type="ARBA" id="ARBA00022618"/>
    </source>
</evidence>
<keyword evidence="10" id="KW-1185">Reference proteome</keyword>